<reference evidence="10" key="1">
    <citation type="submission" date="2019-05" db="EMBL/GenBank/DDBJ databases">
        <authorList>
            <person name="Zhang S."/>
            <person name="Liu J."/>
        </authorList>
    </citation>
    <scope>NUCLEOTIDE SEQUENCE [LARGE SCALE GENOMIC DNA]</scope>
</reference>
<protein>
    <recommendedName>
        <fullName evidence="4">Beta-casein</fullName>
    </recommendedName>
</protein>
<dbReference type="Ensembl" id="ENSBGRT00000049225.1">
    <property type="protein sequence ID" value="ENSBGRP00000042455.1"/>
    <property type="gene ID" value="ENSBGRG00000026577.1"/>
</dbReference>
<sequence length="270" mass="30375">MPLNTIYKQPQNQIIIHSAPPSLLVLYFGKKELRAMKVLILACLVALALARELEELNVPGEIVESLSSSEESITRINKKIEKFQSEEQQQTEDELQDKIHPFAQTQSLVYPFPGPIPNSLPQNIPPLTQTPVVVPPFLQPEVMGVSKVKEAMAPKHKEMPFPKYPVEPFTESQSLTLTDVENLHLPLPLLQSWMHQPHQPLPPTVMFPPQSVLSLSQSKVLPVPQKAVPYPQRDMPIQAFLLYQEPVLGPVRGPFPIIVSLNLLTVLFNF</sequence>
<dbReference type="InterPro" id="IPR031305">
    <property type="entry name" value="Casein_CS"/>
</dbReference>
<comment type="subcellular location">
    <subcellularLocation>
        <location evidence="2">Secreted</location>
    </subcellularLocation>
</comment>
<name>A0A8B9YUB4_BOSMU</name>
<evidence type="ECO:0000256" key="5">
    <source>
        <dbReference type="ARBA" id="ARBA00022525"/>
    </source>
</evidence>
<accession>A0A8B9YUB4</accession>
<evidence type="ECO:0000256" key="4">
    <source>
        <dbReference type="ARBA" id="ARBA00018977"/>
    </source>
</evidence>
<dbReference type="PANTHER" id="PTHR11500:SF0">
    <property type="entry name" value="BETA-CASEIN"/>
    <property type="match status" value="1"/>
</dbReference>
<comment type="similarity">
    <text evidence="3">Belongs to the beta-casein family.</text>
</comment>
<evidence type="ECO:0000256" key="6">
    <source>
        <dbReference type="ARBA" id="ARBA00022553"/>
    </source>
</evidence>
<dbReference type="PROSITE" id="PS00306">
    <property type="entry name" value="CASEIN_ALPHA_BETA"/>
    <property type="match status" value="1"/>
</dbReference>
<organism evidence="10 11">
    <name type="scientific">Bos mutus grunniens</name>
    <name type="common">Wild yak</name>
    <name type="synonym">Bos grunniens</name>
    <dbReference type="NCBI Taxonomy" id="30521"/>
    <lineage>
        <taxon>Eukaryota</taxon>
        <taxon>Metazoa</taxon>
        <taxon>Chordata</taxon>
        <taxon>Craniata</taxon>
        <taxon>Vertebrata</taxon>
        <taxon>Euteleostomi</taxon>
        <taxon>Mammalia</taxon>
        <taxon>Eutheria</taxon>
        <taxon>Laurasiatheria</taxon>
        <taxon>Artiodactyla</taxon>
        <taxon>Ruminantia</taxon>
        <taxon>Pecora</taxon>
        <taxon>Bovidae</taxon>
        <taxon>Bovinae</taxon>
        <taxon>Bos</taxon>
    </lineage>
</organism>
<evidence type="ECO:0000313" key="10">
    <source>
        <dbReference type="Ensembl" id="ENSBGRP00000042455.1"/>
    </source>
</evidence>
<evidence type="ECO:0000256" key="3">
    <source>
        <dbReference type="ARBA" id="ARBA00008083"/>
    </source>
</evidence>
<keyword evidence="5" id="KW-0964">Secreted</keyword>
<dbReference type="AlphaFoldDB" id="A0A8B9YUB4"/>
<keyword evidence="11" id="KW-1185">Reference proteome</keyword>
<dbReference type="InterPro" id="IPR016345">
    <property type="entry name" value="Casein_beta"/>
</dbReference>
<evidence type="ECO:0000256" key="1">
    <source>
        <dbReference type="ARBA" id="ARBA00002287"/>
    </source>
</evidence>
<evidence type="ECO:0000256" key="2">
    <source>
        <dbReference type="ARBA" id="ARBA00004613"/>
    </source>
</evidence>
<keyword evidence="7" id="KW-0732">Signal</keyword>
<dbReference type="Pfam" id="PF00363">
    <property type="entry name" value="Casein"/>
    <property type="match status" value="1"/>
</dbReference>
<dbReference type="GO" id="GO:0005615">
    <property type="term" value="C:extracellular space"/>
    <property type="evidence" value="ECO:0007669"/>
    <property type="project" value="TreeGrafter"/>
</dbReference>
<proteinExistence type="inferred from homology"/>
<dbReference type="Proteomes" id="UP000694520">
    <property type="component" value="Chromosome 6"/>
</dbReference>
<feature type="coiled-coil region" evidence="9">
    <location>
        <begin position="66"/>
        <end position="93"/>
    </location>
</feature>
<comment type="function">
    <text evidence="1">Important role in determination of the surface properties of the casein micelles.</text>
</comment>
<keyword evidence="9" id="KW-0175">Coiled coil</keyword>
<keyword evidence="8" id="KW-0494">Milk protein</keyword>
<evidence type="ECO:0000256" key="8">
    <source>
        <dbReference type="ARBA" id="ARBA00022743"/>
    </source>
</evidence>
<dbReference type="Ensembl" id="ENSBGRT00000049222.1">
    <property type="protein sequence ID" value="ENSBGRP00000042452.1"/>
    <property type="gene ID" value="ENSBGRG00000026577.1"/>
</dbReference>
<evidence type="ECO:0000256" key="9">
    <source>
        <dbReference type="SAM" id="Coils"/>
    </source>
</evidence>
<reference evidence="10" key="2">
    <citation type="submission" date="2025-05" db="UniProtKB">
        <authorList>
            <consortium name="Ensembl"/>
        </authorList>
    </citation>
    <scope>IDENTIFICATION</scope>
</reference>
<evidence type="ECO:0000313" key="11">
    <source>
        <dbReference type="Proteomes" id="UP000694520"/>
    </source>
</evidence>
<dbReference type="InterPro" id="IPR001588">
    <property type="entry name" value="Casein"/>
</dbReference>
<evidence type="ECO:0000256" key="7">
    <source>
        <dbReference type="ARBA" id="ARBA00022729"/>
    </source>
</evidence>
<dbReference type="PANTHER" id="PTHR11500">
    <property type="entry name" value="BETA CASEIN"/>
    <property type="match status" value="1"/>
</dbReference>
<dbReference type="PIRSF" id="PIRSF002372">
    <property type="entry name" value="Beta-casein"/>
    <property type="match status" value="1"/>
</dbReference>
<keyword evidence="6" id="KW-0597">Phosphoprotein</keyword>
<dbReference type="GeneTree" id="ENSGT00390000001890"/>